<dbReference type="Pfam" id="PF07716">
    <property type="entry name" value="bZIP_2"/>
    <property type="match status" value="1"/>
</dbReference>
<dbReference type="EMBL" id="UYYB01101550">
    <property type="protein sequence ID" value="VDM78312.1"/>
    <property type="molecule type" value="Genomic_DNA"/>
</dbReference>
<dbReference type="CDD" id="cd14692">
    <property type="entry name" value="bZIP_ATF4"/>
    <property type="match status" value="1"/>
</dbReference>
<keyword evidence="5" id="KW-0804">Transcription</keyword>
<dbReference type="PANTHER" id="PTHR13044:SF14">
    <property type="entry name" value="CRYPTOCEPHAL, ISOFORM A"/>
    <property type="match status" value="1"/>
</dbReference>
<proteinExistence type="inferred from homology"/>
<sequence>MISEATGTLSGACDGVVRHHDSIRAQHCVIVSQHRLQLYMQATLIRPSLKRQRDFHNDHCDLPSKRCYREEGFIEDYRSNRSPHFSAPVCRMLTVRNLDGEEKSLEIDDLVDMVLQVTKNLDDAELAQQLVQVSKRRYQNKVAAARYRDKQKERRQILLKEQAELEEKNIKLKETIKQLECEVAEYKRKLVQIVSDLPDTST</sequence>
<evidence type="ECO:0000256" key="4">
    <source>
        <dbReference type="ARBA" id="ARBA00023125"/>
    </source>
</evidence>
<keyword evidence="3" id="KW-0805">Transcription regulation</keyword>
<dbReference type="SUPFAM" id="SSF57959">
    <property type="entry name" value="Leucine zipper domain"/>
    <property type="match status" value="1"/>
</dbReference>
<evidence type="ECO:0000313" key="9">
    <source>
        <dbReference type="EMBL" id="VDM78312.1"/>
    </source>
</evidence>
<gene>
    <name evidence="9" type="ORF">SVUK_LOCUS13310</name>
</gene>
<comment type="subcellular location">
    <subcellularLocation>
        <location evidence="1">Nucleus</location>
    </subcellularLocation>
</comment>
<evidence type="ECO:0000256" key="1">
    <source>
        <dbReference type="ARBA" id="ARBA00004123"/>
    </source>
</evidence>
<evidence type="ECO:0000259" key="8">
    <source>
        <dbReference type="PROSITE" id="PS50217"/>
    </source>
</evidence>
<keyword evidence="6" id="KW-0539">Nucleus</keyword>
<keyword evidence="7" id="KW-0175">Coiled coil</keyword>
<dbReference type="Gene3D" id="1.20.5.170">
    <property type="match status" value="1"/>
</dbReference>
<dbReference type="OrthoDB" id="5847285at2759"/>
<evidence type="ECO:0000256" key="2">
    <source>
        <dbReference type="ARBA" id="ARBA00007163"/>
    </source>
</evidence>
<dbReference type="InterPro" id="IPR046347">
    <property type="entry name" value="bZIP_sf"/>
</dbReference>
<keyword evidence="4" id="KW-0238">DNA-binding</keyword>
<evidence type="ECO:0000256" key="6">
    <source>
        <dbReference type="ARBA" id="ARBA00023242"/>
    </source>
</evidence>
<evidence type="ECO:0000313" key="10">
    <source>
        <dbReference type="Proteomes" id="UP000270094"/>
    </source>
</evidence>
<dbReference type="GO" id="GO:0000977">
    <property type="term" value="F:RNA polymerase II transcription regulatory region sequence-specific DNA binding"/>
    <property type="evidence" value="ECO:0007669"/>
    <property type="project" value="TreeGrafter"/>
</dbReference>
<dbReference type="PROSITE" id="PS00036">
    <property type="entry name" value="BZIP_BASIC"/>
    <property type="match status" value="1"/>
</dbReference>
<evidence type="ECO:0000256" key="7">
    <source>
        <dbReference type="SAM" id="Coils"/>
    </source>
</evidence>
<dbReference type="GO" id="GO:0001228">
    <property type="term" value="F:DNA-binding transcription activator activity, RNA polymerase II-specific"/>
    <property type="evidence" value="ECO:0007669"/>
    <property type="project" value="TreeGrafter"/>
</dbReference>
<accession>A0A3P7LG93</accession>
<keyword evidence="10" id="KW-1185">Reference proteome</keyword>
<name>A0A3P7LG93_STRVU</name>
<evidence type="ECO:0000256" key="5">
    <source>
        <dbReference type="ARBA" id="ARBA00023163"/>
    </source>
</evidence>
<dbReference type="Proteomes" id="UP000270094">
    <property type="component" value="Unassembled WGS sequence"/>
</dbReference>
<dbReference type="PROSITE" id="PS50217">
    <property type="entry name" value="BZIP"/>
    <property type="match status" value="1"/>
</dbReference>
<organism evidence="9 10">
    <name type="scientific">Strongylus vulgaris</name>
    <name type="common">Blood worm</name>
    <dbReference type="NCBI Taxonomy" id="40348"/>
    <lineage>
        <taxon>Eukaryota</taxon>
        <taxon>Metazoa</taxon>
        <taxon>Ecdysozoa</taxon>
        <taxon>Nematoda</taxon>
        <taxon>Chromadorea</taxon>
        <taxon>Rhabditida</taxon>
        <taxon>Rhabditina</taxon>
        <taxon>Rhabditomorpha</taxon>
        <taxon>Strongyloidea</taxon>
        <taxon>Strongylidae</taxon>
        <taxon>Strongylus</taxon>
    </lineage>
</organism>
<comment type="similarity">
    <text evidence="2">Belongs to the bZIP family.</text>
</comment>
<evidence type="ECO:0000256" key="3">
    <source>
        <dbReference type="ARBA" id="ARBA00023015"/>
    </source>
</evidence>
<feature type="domain" description="BZIP" evidence="8">
    <location>
        <begin position="135"/>
        <end position="193"/>
    </location>
</feature>
<reference evidence="9 10" key="1">
    <citation type="submission" date="2018-11" db="EMBL/GenBank/DDBJ databases">
        <authorList>
            <consortium name="Pathogen Informatics"/>
        </authorList>
    </citation>
    <scope>NUCLEOTIDE SEQUENCE [LARGE SCALE GENOMIC DNA]</scope>
</reference>
<dbReference type="AlphaFoldDB" id="A0A3P7LG93"/>
<dbReference type="GO" id="GO:0005634">
    <property type="term" value="C:nucleus"/>
    <property type="evidence" value="ECO:0007669"/>
    <property type="project" value="UniProtKB-SubCell"/>
</dbReference>
<dbReference type="PANTHER" id="PTHR13044">
    <property type="entry name" value="ACTIVATING TRANSCRIPTION FACTOR ATF 4/5"/>
    <property type="match status" value="1"/>
</dbReference>
<dbReference type="InterPro" id="IPR004827">
    <property type="entry name" value="bZIP"/>
</dbReference>
<feature type="coiled-coil region" evidence="7">
    <location>
        <begin position="148"/>
        <end position="196"/>
    </location>
</feature>
<protein>
    <recommendedName>
        <fullName evidence="8">BZIP domain-containing protein</fullName>
    </recommendedName>
</protein>